<dbReference type="InterPro" id="IPR050330">
    <property type="entry name" value="Bact_OuterMem_StrucFunc"/>
</dbReference>
<dbReference type="Pfam" id="PF01389">
    <property type="entry name" value="OmpA_membrane"/>
    <property type="match status" value="1"/>
</dbReference>
<reference evidence="13" key="2">
    <citation type="submission" date="2020-09" db="EMBL/GenBank/DDBJ databases">
        <authorList>
            <person name="Sun Q."/>
            <person name="Ohkuma M."/>
        </authorList>
    </citation>
    <scope>NUCLEOTIDE SEQUENCE</scope>
    <source>
        <strain evidence="13">JCM 30804</strain>
    </source>
</reference>
<evidence type="ECO:0000256" key="10">
    <source>
        <dbReference type="PROSITE-ProRule" id="PRU00473"/>
    </source>
</evidence>
<evidence type="ECO:0000313" key="14">
    <source>
        <dbReference type="Proteomes" id="UP000613743"/>
    </source>
</evidence>
<reference evidence="13" key="1">
    <citation type="journal article" date="2014" name="Int. J. Syst. Evol. Microbiol.">
        <title>Complete genome sequence of Corynebacterium casei LMG S-19264T (=DSM 44701T), isolated from a smear-ripened cheese.</title>
        <authorList>
            <consortium name="US DOE Joint Genome Institute (JGI-PGF)"/>
            <person name="Walter F."/>
            <person name="Albersmeier A."/>
            <person name="Kalinowski J."/>
            <person name="Ruckert C."/>
        </authorList>
    </citation>
    <scope>NUCLEOTIDE SEQUENCE</scope>
    <source>
        <strain evidence="13">JCM 30804</strain>
    </source>
</reference>
<dbReference type="InterPro" id="IPR006664">
    <property type="entry name" value="OMP_bac"/>
</dbReference>
<dbReference type="GO" id="GO:0015288">
    <property type="term" value="F:porin activity"/>
    <property type="evidence" value="ECO:0007669"/>
    <property type="project" value="UniProtKB-KW"/>
</dbReference>
<dbReference type="Proteomes" id="UP000613743">
    <property type="component" value="Unassembled WGS sequence"/>
</dbReference>
<feature type="signal peptide" evidence="11">
    <location>
        <begin position="1"/>
        <end position="21"/>
    </location>
</feature>
<dbReference type="EMBL" id="BMPZ01000001">
    <property type="protein sequence ID" value="GGI68989.1"/>
    <property type="molecule type" value="Genomic_DNA"/>
</dbReference>
<dbReference type="CDD" id="cd07185">
    <property type="entry name" value="OmpA_C-like"/>
    <property type="match status" value="1"/>
</dbReference>
<dbReference type="GO" id="GO:0009279">
    <property type="term" value="C:cell outer membrane"/>
    <property type="evidence" value="ECO:0007669"/>
    <property type="project" value="UniProtKB-SubCell"/>
</dbReference>
<protein>
    <submittedName>
        <fullName evidence="13">Porin</fullName>
    </submittedName>
</protein>
<evidence type="ECO:0000256" key="4">
    <source>
        <dbReference type="ARBA" id="ARBA00022452"/>
    </source>
</evidence>
<keyword evidence="3" id="KW-0813">Transport</keyword>
<keyword evidence="8 10" id="KW-0472">Membrane</keyword>
<keyword evidence="14" id="KW-1185">Reference proteome</keyword>
<keyword evidence="7" id="KW-0626">Porin</keyword>
<feature type="chain" id="PRO_5037586775" evidence="11">
    <location>
        <begin position="22"/>
        <end position="368"/>
    </location>
</feature>
<dbReference type="InterPro" id="IPR011250">
    <property type="entry name" value="OMP/PagP_B-barrel"/>
</dbReference>
<organism evidence="13 14">
    <name type="scientific">Shewanella gelidii</name>
    <dbReference type="NCBI Taxonomy" id="1642821"/>
    <lineage>
        <taxon>Bacteria</taxon>
        <taxon>Pseudomonadati</taxon>
        <taxon>Pseudomonadota</taxon>
        <taxon>Gammaproteobacteria</taxon>
        <taxon>Alteromonadales</taxon>
        <taxon>Shewanellaceae</taxon>
        <taxon>Shewanella</taxon>
    </lineage>
</organism>
<comment type="subcellular location">
    <subcellularLocation>
        <location evidence="1">Cell outer membrane</location>
        <topology evidence="1">Multi-pass membrane protein</topology>
    </subcellularLocation>
</comment>
<evidence type="ECO:0000313" key="13">
    <source>
        <dbReference type="EMBL" id="GGI68989.1"/>
    </source>
</evidence>
<evidence type="ECO:0000256" key="5">
    <source>
        <dbReference type="ARBA" id="ARBA00022692"/>
    </source>
</evidence>
<proteinExistence type="inferred from homology"/>
<evidence type="ECO:0000256" key="3">
    <source>
        <dbReference type="ARBA" id="ARBA00022448"/>
    </source>
</evidence>
<dbReference type="InterPro" id="IPR000498">
    <property type="entry name" value="OmpA-like_TM_dom"/>
</dbReference>
<evidence type="ECO:0000256" key="2">
    <source>
        <dbReference type="ARBA" id="ARBA00005710"/>
    </source>
</evidence>
<dbReference type="RefSeq" id="WP_188917086.1">
    <property type="nucleotide sequence ID" value="NZ_BMPZ01000001.1"/>
</dbReference>
<dbReference type="Gene3D" id="3.30.1330.60">
    <property type="entry name" value="OmpA-like domain"/>
    <property type="match status" value="1"/>
</dbReference>
<comment type="caution">
    <text evidence="13">The sequence shown here is derived from an EMBL/GenBank/DDBJ whole genome shotgun (WGS) entry which is preliminary data.</text>
</comment>
<evidence type="ECO:0000259" key="12">
    <source>
        <dbReference type="PROSITE" id="PS51123"/>
    </source>
</evidence>
<evidence type="ECO:0000256" key="1">
    <source>
        <dbReference type="ARBA" id="ARBA00004571"/>
    </source>
</evidence>
<dbReference type="Gene3D" id="2.40.160.20">
    <property type="match status" value="1"/>
</dbReference>
<evidence type="ECO:0000256" key="9">
    <source>
        <dbReference type="ARBA" id="ARBA00023237"/>
    </source>
</evidence>
<sequence>MMNKTLKIALLASILPFAAHAEQELSPWYVGAGLGLNNYEPNCDQKTMKVCGEDEPYAFDVFGGYLLNENIGIELGYRNLGKTEWVDYSNAMNDVGVKGVSIGLNSFWPVAERWLFTVEAGALNYLISNNKQYGSEYYSDNDVSPYFGAGIAYKLTEKLNLAAKYRRYENLDEDKWNTLDLESNYYGLELSYRFGEVAKPAPVAAAPVVAEPVDSDGDGVMDDMDRCQGTPSNHQVDKYGCSIYVDKVEKIQIAAKFDNNSSVVKTASYSEIERLADFMNKYPNSKVAISGHASNVGSASYNLTLSEKRANAVAKILVERYGISQSRVTAKGYGVTMPLIEGSSAEANAANRRIEGLVTGSEKKPLLK</sequence>
<feature type="domain" description="OmpA-like" evidence="12">
    <location>
        <begin position="244"/>
        <end position="362"/>
    </location>
</feature>
<keyword evidence="4" id="KW-1134">Transmembrane beta strand</keyword>
<evidence type="ECO:0000256" key="11">
    <source>
        <dbReference type="SAM" id="SignalP"/>
    </source>
</evidence>
<gene>
    <name evidence="13" type="ORF">GCM10009332_02660</name>
</gene>
<dbReference type="PROSITE" id="PS51123">
    <property type="entry name" value="OMPA_2"/>
    <property type="match status" value="1"/>
</dbReference>
<evidence type="ECO:0000256" key="8">
    <source>
        <dbReference type="ARBA" id="ARBA00023136"/>
    </source>
</evidence>
<dbReference type="PANTHER" id="PTHR30329">
    <property type="entry name" value="STATOR ELEMENT OF FLAGELLAR MOTOR COMPLEX"/>
    <property type="match status" value="1"/>
</dbReference>
<dbReference type="PRINTS" id="PR01021">
    <property type="entry name" value="OMPADOMAIN"/>
</dbReference>
<keyword evidence="11" id="KW-0732">Signal</keyword>
<name>A0A917JHH3_9GAMM</name>
<dbReference type="SUPFAM" id="SSF56925">
    <property type="entry name" value="OMPA-like"/>
    <property type="match status" value="1"/>
</dbReference>
<dbReference type="GO" id="GO:0046930">
    <property type="term" value="C:pore complex"/>
    <property type="evidence" value="ECO:0007669"/>
    <property type="project" value="UniProtKB-KW"/>
</dbReference>
<evidence type="ECO:0000256" key="6">
    <source>
        <dbReference type="ARBA" id="ARBA00023065"/>
    </source>
</evidence>
<dbReference type="SUPFAM" id="SSF103088">
    <property type="entry name" value="OmpA-like"/>
    <property type="match status" value="1"/>
</dbReference>
<keyword evidence="5" id="KW-0812">Transmembrane</keyword>
<accession>A0A917JHH3</accession>
<comment type="similarity">
    <text evidence="2">Belongs to the outer membrane OOP (TC 1.B.6) superfamily. OmpA family.</text>
</comment>
<dbReference type="PANTHER" id="PTHR30329:SF21">
    <property type="entry name" value="LIPOPROTEIN YIAD-RELATED"/>
    <property type="match status" value="1"/>
</dbReference>
<keyword evidence="9" id="KW-0998">Cell outer membrane</keyword>
<dbReference type="GO" id="GO:0006811">
    <property type="term" value="P:monoatomic ion transport"/>
    <property type="evidence" value="ECO:0007669"/>
    <property type="project" value="UniProtKB-KW"/>
</dbReference>
<keyword evidence="6" id="KW-0406">Ion transport</keyword>
<dbReference type="Pfam" id="PF00691">
    <property type="entry name" value="OmpA"/>
    <property type="match status" value="1"/>
</dbReference>
<dbReference type="InterPro" id="IPR036737">
    <property type="entry name" value="OmpA-like_sf"/>
</dbReference>
<dbReference type="AlphaFoldDB" id="A0A917JHH3"/>
<dbReference type="InterPro" id="IPR006665">
    <property type="entry name" value="OmpA-like"/>
</dbReference>
<evidence type="ECO:0000256" key="7">
    <source>
        <dbReference type="ARBA" id="ARBA00023114"/>
    </source>
</evidence>